<dbReference type="Proteomes" id="UP001428774">
    <property type="component" value="Unassembled WGS sequence"/>
</dbReference>
<dbReference type="Gene3D" id="3.30.300.30">
    <property type="match status" value="1"/>
</dbReference>
<dbReference type="Pfam" id="PF00501">
    <property type="entry name" value="AMP-binding"/>
    <property type="match status" value="1"/>
</dbReference>
<dbReference type="SUPFAM" id="SSF56801">
    <property type="entry name" value="Acetyl-CoA synthetase-like"/>
    <property type="match status" value="1"/>
</dbReference>
<proteinExistence type="predicted"/>
<dbReference type="InterPro" id="IPR000873">
    <property type="entry name" value="AMP-dep_synth/lig_dom"/>
</dbReference>
<evidence type="ECO:0000256" key="1">
    <source>
        <dbReference type="ARBA" id="ARBA00022598"/>
    </source>
</evidence>
<gene>
    <name evidence="4" type="ORF">ABFB10_20105</name>
</gene>
<evidence type="ECO:0000259" key="2">
    <source>
        <dbReference type="Pfam" id="PF00501"/>
    </source>
</evidence>
<protein>
    <submittedName>
        <fullName evidence="4">Benzoate-CoA ligase family protein</fullName>
    </submittedName>
</protein>
<organism evidence="4 5">
    <name type="scientific">Ponticoccus litoralis</name>
    <dbReference type="NCBI Taxonomy" id="422297"/>
    <lineage>
        <taxon>Bacteria</taxon>
        <taxon>Pseudomonadati</taxon>
        <taxon>Pseudomonadota</taxon>
        <taxon>Alphaproteobacteria</taxon>
        <taxon>Rhodobacterales</taxon>
        <taxon>Roseobacteraceae</taxon>
        <taxon>Ponticoccus</taxon>
    </lineage>
</organism>
<evidence type="ECO:0000313" key="4">
    <source>
        <dbReference type="EMBL" id="MEN9062939.1"/>
    </source>
</evidence>
<dbReference type="GO" id="GO:0044550">
    <property type="term" value="P:secondary metabolite biosynthetic process"/>
    <property type="evidence" value="ECO:0007669"/>
    <property type="project" value="TreeGrafter"/>
</dbReference>
<accession>A0AAW9SFT9</accession>
<dbReference type="Gene3D" id="3.40.50.12820">
    <property type="match status" value="1"/>
</dbReference>
<name>A0AAW9SFT9_9RHOB</name>
<feature type="domain" description="AMP-dependent synthetase/ligase" evidence="2">
    <location>
        <begin position="30"/>
        <end position="389"/>
    </location>
</feature>
<dbReference type="Pfam" id="PF13193">
    <property type="entry name" value="AMP-binding_C"/>
    <property type="match status" value="1"/>
</dbReference>
<keyword evidence="1 4" id="KW-0436">Ligase</keyword>
<dbReference type="Gene3D" id="2.30.38.10">
    <property type="entry name" value="Luciferase, Domain 3"/>
    <property type="match status" value="1"/>
</dbReference>
<dbReference type="InterPro" id="IPR025110">
    <property type="entry name" value="AMP-bd_C"/>
</dbReference>
<dbReference type="NCBIfam" id="TIGR02262">
    <property type="entry name" value="benz_CoA_lig"/>
    <property type="match status" value="1"/>
</dbReference>
<sequence length="525" mass="56961">MNADAASQITAAEGAAANANAALYFVDRHIAEGRADKPAFVEADGAKRILTYGQLATDSGRFAGALIRSAVRREERIAMVIRDQIEFPVVFWGAMKAGAIPVPINTLLSSAVYEQIIADSRATVLVVSEELWEVVEPAIRDNTALRAVVVIGAAPGGTKSFRAFTEGAPVQEAVTCHEDELAFWLYSSGSTGQPKGVRHVHSSLKATSDTFGAQVLGIREEDTVYSVAKMFFAYGLGNAMSFPMAVGATTVIFGGRPTPDAAFGILKDHRPTIFCGVPTLFAALLAAAEQGGTPEHGLRLCTSAGEALPREVGERWSRLIGAEIVDGVGSTEMLHIFLSNAPGDIVYGTSGRPVPGYEVRLVDEHDEDVGPGEVGELLVRGPSAAEGYWNRRDKSRSTFEGHWTRTGDKYERTAEGRFVYCGRTDDMFKVSGIWVSPFEVEQALVDHPAVLEAAVVPQRDDQDLDKPKAFVVLKEGQSLDPDALKDFVKEKIGMWKYPRWVEVVEELPKTATGKIQRFKLREGRC</sequence>
<feature type="domain" description="AMP-binding enzyme C-terminal" evidence="3">
    <location>
        <begin position="439"/>
        <end position="514"/>
    </location>
</feature>
<dbReference type="GO" id="GO:0005524">
    <property type="term" value="F:ATP binding"/>
    <property type="evidence" value="ECO:0007669"/>
    <property type="project" value="InterPro"/>
</dbReference>
<reference evidence="4 5" key="1">
    <citation type="submission" date="2024-05" db="EMBL/GenBank/DDBJ databases">
        <title>Genome sequence of Ponticoccus litoralis KCCM 90028.</title>
        <authorList>
            <person name="Kim J.M."/>
            <person name="Lee J.K."/>
            <person name="Choi B.J."/>
            <person name="Bayburt H."/>
            <person name="Baek J.H."/>
            <person name="Jeon C.O."/>
        </authorList>
    </citation>
    <scope>NUCLEOTIDE SEQUENCE [LARGE SCALE GENOMIC DNA]</scope>
    <source>
        <strain evidence="4 5">KCCM 90028</strain>
    </source>
</reference>
<evidence type="ECO:0000259" key="3">
    <source>
        <dbReference type="Pfam" id="PF13193"/>
    </source>
</evidence>
<dbReference type="PANTHER" id="PTHR43352:SF1">
    <property type="entry name" value="ANTHRANILATE--COA LIGASE"/>
    <property type="match status" value="1"/>
</dbReference>
<dbReference type="Gene3D" id="3.40.50.980">
    <property type="match status" value="1"/>
</dbReference>
<dbReference type="PANTHER" id="PTHR43352">
    <property type="entry name" value="ACETYL-COA SYNTHETASE"/>
    <property type="match status" value="1"/>
</dbReference>
<dbReference type="RefSeq" id="WP_347167868.1">
    <property type="nucleotide sequence ID" value="NZ_JBDNCH010000002.1"/>
</dbReference>
<dbReference type="GO" id="GO:0016878">
    <property type="term" value="F:acid-thiol ligase activity"/>
    <property type="evidence" value="ECO:0007669"/>
    <property type="project" value="TreeGrafter"/>
</dbReference>
<dbReference type="EMBL" id="JBDNCH010000002">
    <property type="protein sequence ID" value="MEN9062939.1"/>
    <property type="molecule type" value="Genomic_DNA"/>
</dbReference>
<dbReference type="InterPro" id="IPR045851">
    <property type="entry name" value="AMP-bd_C_sf"/>
</dbReference>
<dbReference type="InterPro" id="IPR011957">
    <property type="entry name" value="Benz_CoA_lig"/>
</dbReference>
<evidence type="ECO:0000313" key="5">
    <source>
        <dbReference type="Proteomes" id="UP001428774"/>
    </source>
</evidence>
<dbReference type="AlphaFoldDB" id="A0AAW9SFT9"/>
<keyword evidence="5" id="KW-1185">Reference proteome</keyword>
<comment type="caution">
    <text evidence="4">The sequence shown here is derived from an EMBL/GenBank/DDBJ whole genome shotgun (WGS) entry which is preliminary data.</text>
</comment>
<dbReference type="GO" id="GO:0016405">
    <property type="term" value="F:CoA-ligase activity"/>
    <property type="evidence" value="ECO:0007669"/>
    <property type="project" value="InterPro"/>
</dbReference>